<reference evidence="2" key="1">
    <citation type="submission" date="2023-06" db="EMBL/GenBank/DDBJ databases">
        <title>Genome-scale phylogeny and comparative genomics of the fungal order Sordariales.</title>
        <authorList>
            <consortium name="Lawrence Berkeley National Laboratory"/>
            <person name="Hensen N."/>
            <person name="Bonometti L."/>
            <person name="Westerberg I."/>
            <person name="Brannstrom I.O."/>
            <person name="Guillou S."/>
            <person name="Cros-Aarteil S."/>
            <person name="Calhoun S."/>
            <person name="Haridas S."/>
            <person name="Kuo A."/>
            <person name="Mondo S."/>
            <person name="Pangilinan J."/>
            <person name="Riley R."/>
            <person name="Labutti K."/>
            <person name="Andreopoulos B."/>
            <person name="Lipzen A."/>
            <person name="Chen C."/>
            <person name="Yanf M."/>
            <person name="Daum C."/>
            <person name="Ng V."/>
            <person name="Clum A."/>
            <person name="Steindorff A."/>
            <person name="Ohm R."/>
            <person name="Martin F."/>
            <person name="Silar P."/>
            <person name="Natvig D."/>
            <person name="Lalanne C."/>
            <person name="Gautier V."/>
            <person name="Ament-Velasquez S.L."/>
            <person name="Kruys A."/>
            <person name="Hutchinson M.I."/>
            <person name="Powell A.J."/>
            <person name="Barry K."/>
            <person name="Miller A.N."/>
            <person name="Grigoriev I.V."/>
            <person name="Debuchy R."/>
            <person name="Gladieux P."/>
            <person name="Thoren M.H."/>
            <person name="Johannesson H."/>
        </authorList>
    </citation>
    <scope>NUCLEOTIDE SEQUENCE</scope>
    <source>
        <strain evidence="2">CBS 606.72</strain>
    </source>
</reference>
<sequence length="349" mass="38794">MNPLGHTTTLYGAENPGPVPTEPTSRHSLRATFRRVFQFGSLSTASRSSKPSANALSTKRSSLLSVFQLFNREPVYDGAGLTENDTTYKKRRNVLRKKQRSESGRIQHMFDLLSNDDREISVVDPGNFARVPGQDRSPVIHHDEVILNPRVRSHQAISRGTSTATGSERNTSASTNITADTTITSATSAPLQTSITCAEPSFPVGRAKGISPNRSSSPTPCQHAPFLTAPSFSEGFEQRLNNIPELPESPIRRGPTNSLSEYNAIVDSMFHYFMLDNNEDSHEDKEAPIFRDHFFEPYCNHEESNKKTVDHVLATHRSDSSLLGSIYEKYLASREDLQLDYASSVYSQN</sequence>
<dbReference type="Proteomes" id="UP001175000">
    <property type="component" value="Unassembled WGS sequence"/>
</dbReference>
<feature type="compositionally biased region" description="Polar residues" evidence="1">
    <location>
        <begin position="1"/>
        <end position="10"/>
    </location>
</feature>
<feature type="region of interest" description="Disordered" evidence="1">
    <location>
        <begin position="1"/>
        <end position="26"/>
    </location>
</feature>
<organism evidence="2 3">
    <name type="scientific">Immersiella caudata</name>
    <dbReference type="NCBI Taxonomy" id="314043"/>
    <lineage>
        <taxon>Eukaryota</taxon>
        <taxon>Fungi</taxon>
        <taxon>Dikarya</taxon>
        <taxon>Ascomycota</taxon>
        <taxon>Pezizomycotina</taxon>
        <taxon>Sordariomycetes</taxon>
        <taxon>Sordariomycetidae</taxon>
        <taxon>Sordariales</taxon>
        <taxon>Lasiosphaeriaceae</taxon>
        <taxon>Immersiella</taxon>
    </lineage>
</organism>
<gene>
    <name evidence="2" type="ORF">B0T14DRAFT_559265</name>
</gene>
<comment type="caution">
    <text evidence="2">The sequence shown here is derived from an EMBL/GenBank/DDBJ whole genome shotgun (WGS) entry which is preliminary data.</text>
</comment>
<name>A0AA39XE23_9PEZI</name>
<evidence type="ECO:0000256" key="1">
    <source>
        <dbReference type="SAM" id="MobiDB-lite"/>
    </source>
</evidence>
<dbReference type="AlphaFoldDB" id="A0AA39XE23"/>
<accession>A0AA39XE23</accession>
<keyword evidence="3" id="KW-1185">Reference proteome</keyword>
<proteinExistence type="predicted"/>
<dbReference type="EMBL" id="JAULSU010000001">
    <property type="protein sequence ID" value="KAK0631470.1"/>
    <property type="molecule type" value="Genomic_DNA"/>
</dbReference>
<protein>
    <submittedName>
        <fullName evidence="2">Uncharacterized protein</fullName>
    </submittedName>
</protein>
<evidence type="ECO:0000313" key="3">
    <source>
        <dbReference type="Proteomes" id="UP001175000"/>
    </source>
</evidence>
<evidence type="ECO:0000313" key="2">
    <source>
        <dbReference type="EMBL" id="KAK0631470.1"/>
    </source>
</evidence>